<evidence type="ECO:0000256" key="6">
    <source>
        <dbReference type="ARBA" id="ARBA00022840"/>
    </source>
</evidence>
<dbReference type="GO" id="GO:0003682">
    <property type="term" value="F:chromatin binding"/>
    <property type="evidence" value="ECO:0007669"/>
    <property type="project" value="InterPro"/>
</dbReference>
<dbReference type="Gene3D" id="2.30.30.490">
    <property type="match status" value="1"/>
</dbReference>
<evidence type="ECO:0000259" key="12">
    <source>
        <dbReference type="PROSITE" id="PS51038"/>
    </source>
</evidence>
<dbReference type="GO" id="GO:0003688">
    <property type="term" value="F:DNA replication origin binding"/>
    <property type="evidence" value="ECO:0007669"/>
    <property type="project" value="UniProtKB-ARBA"/>
</dbReference>
<evidence type="ECO:0000256" key="8">
    <source>
        <dbReference type="ARBA" id="ARBA00023125"/>
    </source>
</evidence>
<keyword evidence="6 10" id="KW-0067">ATP-binding</keyword>
<dbReference type="InterPro" id="IPR043151">
    <property type="entry name" value="BAH_sf"/>
</dbReference>
<dbReference type="GO" id="GO:0006270">
    <property type="term" value="P:DNA replication initiation"/>
    <property type="evidence" value="ECO:0007669"/>
    <property type="project" value="TreeGrafter"/>
</dbReference>
<dbReference type="FunFam" id="3.40.50.300:FF:000199">
    <property type="entry name" value="Origin recognition complex subunit 1"/>
    <property type="match status" value="1"/>
</dbReference>
<keyword evidence="5 10" id="KW-0547">Nucleotide-binding</keyword>
<dbReference type="PANTHER" id="PTHR10763:SF23">
    <property type="entry name" value="ORIGIN RECOGNITION COMPLEX SUBUNIT 1"/>
    <property type="match status" value="1"/>
</dbReference>
<dbReference type="GO" id="GO:0016887">
    <property type="term" value="F:ATP hydrolysis activity"/>
    <property type="evidence" value="ECO:0007669"/>
    <property type="project" value="InterPro"/>
</dbReference>
<dbReference type="SUPFAM" id="SSF52540">
    <property type="entry name" value="P-loop containing nucleoside triphosphate hydrolases"/>
    <property type="match status" value="1"/>
</dbReference>
<dbReference type="PANTHER" id="PTHR10763">
    <property type="entry name" value="CELL DIVISION CONTROL PROTEIN 6-RELATED"/>
    <property type="match status" value="1"/>
</dbReference>
<evidence type="ECO:0000256" key="10">
    <source>
        <dbReference type="RuleBase" id="RU365058"/>
    </source>
</evidence>
<dbReference type="SMART" id="SM00382">
    <property type="entry name" value="AAA"/>
    <property type="match status" value="1"/>
</dbReference>
<evidence type="ECO:0000256" key="5">
    <source>
        <dbReference type="ARBA" id="ARBA00022741"/>
    </source>
</evidence>
<keyword evidence="4" id="KW-0479">Metal-binding</keyword>
<dbReference type="CDD" id="cd04370">
    <property type="entry name" value="BAH"/>
    <property type="match status" value="1"/>
</dbReference>
<dbReference type="InterPro" id="IPR003593">
    <property type="entry name" value="AAA+_ATPase"/>
</dbReference>
<organism evidence="13 14">
    <name type="scientific">Cerrena zonata</name>
    <dbReference type="NCBI Taxonomy" id="2478898"/>
    <lineage>
        <taxon>Eukaryota</taxon>
        <taxon>Fungi</taxon>
        <taxon>Dikarya</taxon>
        <taxon>Basidiomycota</taxon>
        <taxon>Agaricomycotina</taxon>
        <taxon>Agaricomycetes</taxon>
        <taxon>Polyporales</taxon>
        <taxon>Cerrenaceae</taxon>
        <taxon>Cerrena</taxon>
    </lineage>
</organism>
<comment type="function">
    <text evidence="10">Component of the origin recognition complex (ORC) that binds origins of replication. DNA-binding is ATP-dependent, however specific DNA sequences that define origins of replication have not been identified so far. ORC is required to assemble the pre-replication complex necessary to initiate DNA replication.</text>
</comment>
<gene>
    <name evidence="13" type="ORF">QCA50_014335</name>
</gene>
<dbReference type="GO" id="GO:0005524">
    <property type="term" value="F:ATP binding"/>
    <property type="evidence" value="ECO:0007669"/>
    <property type="project" value="UniProtKB-KW"/>
</dbReference>
<dbReference type="InterPro" id="IPR027417">
    <property type="entry name" value="P-loop_NTPase"/>
</dbReference>
<dbReference type="PROSITE" id="PS51038">
    <property type="entry name" value="BAH"/>
    <property type="match status" value="1"/>
</dbReference>
<reference evidence="13 14" key="1">
    <citation type="submission" date="2022-09" db="EMBL/GenBank/DDBJ databases">
        <authorList>
            <person name="Palmer J.M."/>
        </authorList>
    </citation>
    <scope>NUCLEOTIDE SEQUENCE [LARGE SCALE GENOMIC DNA]</scope>
    <source>
        <strain evidence="13 14">DSM 7382</strain>
    </source>
</reference>
<feature type="domain" description="BAH" evidence="12">
    <location>
        <begin position="103"/>
        <end position="235"/>
    </location>
</feature>
<evidence type="ECO:0000256" key="3">
    <source>
        <dbReference type="ARBA" id="ARBA00022705"/>
    </source>
</evidence>
<proteinExistence type="inferred from homology"/>
<evidence type="ECO:0000256" key="9">
    <source>
        <dbReference type="ARBA" id="ARBA00023242"/>
    </source>
</evidence>
<evidence type="ECO:0000256" key="1">
    <source>
        <dbReference type="ARBA" id="ARBA00004123"/>
    </source>
</evidence>
<dbReference type="CDD" id="cd00009">
    <property type="entry name" value="AAA"/>
    <property type="match status" value="1"/>
</dbReference>
<dbReference type="SUPFAM" id="SSF82061">
    <property type="entry name" value="BAH domain"/>
    <property type="match status" value="1"/>
</dbReference>
<dbReference type="InterPro" id="IPR003959">
    <property type="entry name" value="ATPase_AAA_core"/>
</dbReference>
<keyword evidence="9 10" id="KW-0539">Nucleus</keyword>
<evidence type="ECO:0000256" key="7">
    <source>
        <dbReference type="ARBA" id="ARBA00022842"/>
    </source>
</evidence>
<dbReference type="Gene3D" id="1.10.8.60">
    <property type="match status" value="1"/>
</dbReference>
<dbReference type="InterPro" id="IPR001025">
    <property type="entry name" value="BAH_dom"/>
</dbReference>
<feature type="compositionally biased region" description="Basic and acidic residues" evidence="11">
    <location>
        <begin position="264"/>
        <end position="273"/>
    </location>
</feature>
<dbReference type="Pfam" id="PF00004">
    <property type="entry name" value="AAA"/>
    <property type="match status" value="1"/>
</dbReference>
<keyword evidence="3 10" id="KW-0235">DNA replication</keyword>
<dbReference type="GO" id="GO:0005664">
    <property type="term" value="C:nuclear origin of replication recognition complex"/>
    <property type="evidence" value="ECO:0007669"/>
    <property type="project" value="TreeGrafter"/>
</dbReference>
<protein>
    <recommendedName>
        <fullName evidence="10">Origin recognition complex subunit 1</fullName>
    </recommendedName>
</protein>
<keyword evidence="8 10" id="KW-0238">DNA-binding</keyword>
<dbReference type="Gene3D" id="3.40.50.300">
    <property type="entry name" value="P-loop containing nucleotide triphosphate hydrolases"/>
    <property type="match status" value="1"/>
</dbReference>
<dbReference type="AlphaFoldDB" id="A0AAW0FUK8"/>
<feature type="compositionally biased region" description="Acidic residues" evidence="11">
    <location>
        <begin position="302"/>
        <end position="331"/>
    </location>
</feature>
<dbReference type="GO" id="GO:0046872">
    <property type="term" value="F:metal ion binding"/>
    <property type="evidence" value="ECO:0007669"/>
    <property type="project" value="UniProtKB-KW"/>
</dbReference>
<evidence type="ECO:0000256" key="4">
    <source>
        <dbReference type="ARBA" id="ARBA00022723"/>
    </source>
</evidence>
<evidence type="ECO:0000313" key="14">
    <source>
        <dbReference type="Proteomes" id="UP001385951"/>
    </source>
</evidence>
<dbReference type="InterPro" id="IPR054425">
    <property type="entry name" value="Cdc6_ORC1-like_ATPase_lid"/>
</dbReference>
<keyword evidence="7" id="KW-0460">Magnesium</keyword>
<dbReference type="Pfam" id="PF01426">
    <property type="entry name" value="BAH"/>
    <property type="match status" value="1"/>
</dbReference>
<comment type="caution">
    <text evidence="13">The sequence shown here is derived from an EMBL/GenBank/DDBJ whole genome shotgun (WGS) entry which is preliminary data.</text>
</comment>
<dbReference type="InterPro" id="IPR050311">
    <property type="entry name" value="ORC1/CDC6"/>
</dbReference>
<feature type="region of interest" description="Disordered" evidence="11">
    <location>
        <begin position="264"/>
        <end position="386"/>
    </location>
</feature>
<dbReference type="GO" id="GO:0033314">
    <property type="term" value="P:mitotic DNA replication checkpoint signaling"/>
    <property type="evidence" value="ECO:0007669"/>
    <property type="project" value="TreeGrafter"/>
</dbReference>
<accession>A0AAW0FUK8</accession>
<feature type="compositionally biased region" description="Basic residues" evidence="11">
    <location>
        <begin position="371"/>
        <end position="382"/>
    </location>
</feature>
<dbReference type="Pfam" id="PF22606">
    <property type="entry name" value="Cdc6-ORC-like_ATPase_lid"/>
    <property type="match status" value="1"/>
</dbReference>
<dbReference type="EMBL" id="JASBNA010000035">
    <property type="protein sequence ID" value="KAK7682535.1"/>
    <property type="molecule type" value="Genomic_DNA"/>
</dbReference>
<evidence type="ECO:0000313" key="13">
    <source>
        <dbReference type="EMBL" id="KAK7682535.1"/>
    </source>
</evidence>
<comment type="similarity">
    <text evidence="2 10">Belongs to the ORC1 family.</text>
</comment>
<comment type="subcellular location">
    <subcellularLocation>
        <location evidence="1 10">Nucleus</location>
    </subcellularLocation>
</comment>
<sequence>MGLKPVSTPLRRSRRGQPIVSVPLNTARAKIPLDLPEPVFKRTTRPQDLYEEDIEALNDRDIPIEELETHFYDRLTKTSAHTERLKTYGKKNRRRSSGVALDDTYRVGDTVLVRSSSIKPSVAVIVAIWSIVGEEVQPTVRVLIHWFLTPSDLPRVRASHSHEENEIYYSMQSTAVVLASSILNKCNIVTTVEQLPEDGNSSSSSEGPAPLSNHIHTFLCRSATDSRRGIYYAISWKELLQNALCNPGEWGSPDVWNIYPVEEAPKKQRESRTSHKKRKMMKTIPEDGYKSEGSSSAHSDDDYKEQDDAESVDLDVPDESDIPESEVEDEVPVPRTPSKKRKRTKTSSLPSTPRRKRASKGLAAPTPHSKAALRARAKKKMTVRPPPGADIVGNVWYSLENIPKDPWLRAMHVLHVASRPEALPCREEEYGKVLRSVEELVEEGSGGCVYISGVPGTGKTATVHAVVRELKRMAEHNEANPFTYVEINGLRIPEPSAAYGLLWEAVSGHNVAKEGHLKISSKEALKNLSNYFSSRDRAGPGGHACVVLMDELDQLMTTKQDVVYNFFNWPTLVGSRLVVLAVANTMDLPERVMSGRVRSRLGMTRFNFQPYTTVQLEKIVKARLASAKEGLPENSQDVIAPDGIKFAAMKVSSISGDARRVLDICRRTVELVQPRSKTARIEDVKQVIKDMQNSPTAAYLRDLSLHERIMLAAILKCIKREGVEEIRWGDLKKQHTAYLNTLVESLDLMRRPSSGELSVVLDSLLASRAMLCEDGPLVARKPEDDRRVVLNLEHSEVERVLGEVGGVKWKNNLNS</sequence>
<keyword evidence="14" id="KW-1185">Reference proteome</keyword>
<name>A0AAW0FUK8_9APHY</name>
<evidence type="ECO:0000256" key="11">
    <source>
        <dbReference type="SAM" id="MobiDB-lite"/>
    </source>
</evidence>
<dbReference type="Proteomes" id="UP001385951">
    <property type="component" value="Unassembled WGS sequence"/>
</dbReference>
<comment type="subunit">
    <text evidence="10">ORC is composed of six subunits.</text>
</comment>
<evidence type="ECO:0000256" key="2">
    <source>
        <dbReference type="ARBA" id="ARBA00008398"/>
    </source>
</evidence>
<dbReference type="SMART" id="SM00439">
    <property type="entry name" value="BAH"/>
    <property type="match status" value="1"/>
</dbReference>